<comment type="caution">
    <text evidence="1">The sequence shown here is derived from an EMBL/GenBank/DDBJ whole genome shotgun (WGS) entry which is preliminary data.</text>
</comment>
<evidence type="ECO:0000313" key="1">
    <source>
        <dbReference type="EMBL" id="CAF4801535.1"/>
    </source>
</evidence>
<protein>
    <submittedName>
        <fullName evidence="1">Uncharacterized protein</fullName>
    </submittedName>
</protein>
<proteinExistence type="predicted"/>
<gene>
    <name evidence="1" type="ORF">GIL414_LOCUS47181</name>
    <name evidence="2" type="ORF">GIL414_LOCUS55822</name>
</gene>
<evidence type="ECO:0000313" key="2">
    <source>
        <dbReference type="EMBL" id="CAF4977615.1"/>
    </source>
</evidence>
<dbReference type="AlphaFoldDB" id="A0A8S3BBX5"/>
<accession>A0A8S3BBX5</accession>
<dbReference type="EMBL" id="CAJOBJ010198987">
    <property type="protein sequence ID" value="CAF4977615.1"/>
    <property type="molecule type" value="Genomic_DNA"/>
</dbReference>
<organism evidence="1 3">
    <name type="scientific">Rotaria magnacalcarata</name>
    <dbReference type="NCBI Taxonomy" id="392030"/>
    <lineage>
        <taxon>Eukaryota</taxon>
        <taxon>Metazoa</taxon>
        <taxon>Spiralia</taxon>
        <taxon>Gnathifera</taxon>
        <taxon>Rotifera</taxon>
        <taxon>Eurotatoria</taxon>
        <taxon>Bdelloidea</taxon>
        <taxon>Philodinida</taxon>
        <taxon>Philodinidae</taxon>
        <taxon>Rotaria</taxon>
    </lineage>
</organism>
<dbReference type="EMBL" id="CAJOBJ010149998">
    <property type="protein sequence ID" value="CAF4801535.1"/>
    <property type="molecule type" value="Genomic_DNA"/>
</dbReference>
<dbReference type="Proteomes" id="UP000681720">
    <property type="component" value="Unassembled WGS sequence"/>
</dbReference>
<reference evidence="1" key="1">
    <citation type="submission" date="2021-02" db="EMBL/GenBank/DDBJ databases">
        <authorList>
            <person name="Nowell W R."/>
        </authorList>
    </citation>
    <scope>NUCLEOTIDE SEQUENCE</scope>
</reference>
<name>A0A8S3BBX5_9BILA</name>
<feature type="non-terminal residue" evidence="1">
    <location>
        <position position="1"/>
    </location>
</feature>
<sequence length="41" mass="4628">MFPNPKVAPELKNCPTVIALYKSLNDNHDLKVARQALIDHI</sequence>
<evidence type="ECO:0000313" key="3">
    <source>
        <dbReference type="Proteomes" id="UP000681720"/>
    </source>
</evidence>